<evidence type="ECO:0000256" key="1">
    <source>
        <dbReference type="SAM" id="Phobius"/>
    </source>
</evidence>
<dbReference type="STRING" id="574650.SAMN04487966_11621"/>
<reference evidence="2 3" key="1">
    <citation type="submission" date="2016-10" db="EMBL/GenBank/DDBJ databases">
        <authorList>
            <person name="de Groot N.N."/>
        </authorList>
    </citation>
    <scope>NUCLEOTIDE SEQUENCE [LARGE SCALE GENOMIC DNA]</scope>
    <source>
        <strain evidence="2 3">CGMCC 1.7054</strain>
    </source>
</reference>
<evidence type="ECO:0000313" key="3">
    <source>
        <dbReference type="Proteomes" id="UP000198881"/>
    </source>
</evidence>
<feature type="transmembrane region" description="Helical" evidence="1">
    <location>
        <begin position="35"/>
        <end position="58"/>
    </location>
</feature>
<evidence type="ECO:0008006" key="4">
    <source>
        <dbReference type="Google" id="ProtNLM"/>
    </source>
</evidence>
<accession>A0A1I7MST1</accession>
<keyword evidence="3" id="KW-1185">Reference proteome</keyword>
<organism evidence="2 3">
    <name type="scientific">Micrococcus terreus</name>
    <dbReference type="NCBI Taxonomy" id="574650"/>
    <lineage>
        <taxon>Bacteria</taxon>
        <taxon>Bacillati</taxon>
        <taxon>Actinomycetota</taxon>
        <taxon>Actinomycetes</taxon>
        <taxon>Micrococcales</taxon>
        <taxon>Micrococcaceae</taxon>
        <taxon>Micrococcus</taxon>
    </lineage>
</organism>
<keyword evidence="1" id="KW-0812">Transmembrane</keyword>
<proteinExistence type="predicted"/>
<dbReference type="Proteomes" id="UP000198881">
    <property type="component" value="Unassembled WGS sequence"/>
</dbReference>
<evidence type="ECO:0000313" key="2">
    <source>
        <dbReference type="EMBL" id="SFV24963.1"/>
    </source>
</evidence>
<protein>
    <recommendedName>
        <fullName evidence="4">TrbC/VIRB2 family protein</fullName>
    </recommendedName>
</protein>
<name>A0A1I7MST1_9MICC</name>
<dbReference type="RefSeq" id="WP_245760830.1">
    <property type="nucleotide sequence ID" value="NZ_FPCG01000016.1"/>
</dbReference>
<keyword evidence="1" id="KW-0472">Membrane</keyword>
<sequence length="92" mass="9512">MLETLTMLGQLAAVVPNPTPEQPPGTEGITTLLNWISWIVIALGVAGFMASAGFLVWAGLTGREMQGFKGLGLAILACILAVGAGAIMRVFV</sequence>
<dbReference type="EMBL" id="FPCG01000016">
    <property type="protein sequence ID" value="SFV24963.1"/>
    <property type="molecule type" value="Genomic_DNA"/>
</dbReference>
<gene>
    <name evidence="2" type="ORF">SAMN04487966_11621</name>
</gene>
<dbReference type="AlphaFoldDB" id="A0A1I7MST1"/>
<feature type="transmembrane region" description="Helical" evidence="1">
    <location>
        <begin position="70"/>
        <end position="91"/>
    </location>
</feature>
<keyword evidence="1" id="KW-1133">Transmembrane helix</keyword>